<feature type="compositionally biased region" description="Basic and acidic residues" evidence="1">
    <location>
        <begin position="32"/>
        <end position="52"/>
    </location>
</feature>
<dbReference type="EMBL" id="PGFA01000006">
    <property type="protein sequence ID" value="PJJ47802.1"/>
    <property type="molecule type" value="Genomic_DNA"/>
</dbReference>
<evidence type="ECO:0000256" key="2">
    <source>
        <dbReference type="SAM" id="SignalP"/>
    </source>
</evidence>
<feature type="compositionally biased region" description="Low complexity" evidence="1">
    <location>
        <begin position="20"/>
        <end position="31"/>
    </location>
</feature>
<evidence type="ECO:0000313" key="4">
    <source>
        <dbReference type="Proteomes" id="UP000228535"/>
    </source>
</evidence>
<feature type="region of interest" description="Disordered" evidence="1">
    <location>
        <begin position="128"/>
        <end position="158"/>
    </location>
</feature>
<comment type="caution">
    <text evidence="3">The sequence shown here is derived from an EMBL/GenBank/DDBJ whole genome shotgun (WGS) entry which is preliminary data.</text>
</comment>
<gene>
    <name evidence="3" type="ORF">CLV45_4940</name>
</gene>
<dbReference type="Proteomes" id="UP000228535">
    <property type="component" value="Unassembled WGS sequence"/>
</dbReference>
<protein>
    <submittedName>
        <fullName evidence="3">Spy/CpxP family protein refolding chaperone</fullName>
    </submittedName>
</protein>
<feature type="chain" id="PRO_5014741011" evidence="2">
    <location>
        <begin position="22"/>
        <end position="158"/>
    </location>
</feature>
<sequence length="158" mass="17347">MKFPLFPFVAAFALTIGSAAAQTPSATPPAQGREHRQVSPDERATRRSEQLTKELGLTADQSSRIKQILLTREQEMQALRGQGKPEGADRAQLGAQMKANREKYDAQFKEVLTADQYAKFSQLQKDQMGRGRGFGQNGVPGDKVKAKKGKVKVKATES</sequence>
<evidence type="ECO:0000256" key="1">
    <source>
        <dbReference type="SAM" id="MobiDB-lite"/>
    </source>
</evidence>
<name>A0A2M9AQ42_9BACT</name>
<keyword evidence="4" id="KW-1185">Reference proteome</keyword>
<feature type="signal peptide" evidence="2">
    <location>
        <begin position="1"/>
        <end position="21"/>
    </location>
</feature>
<evidence type="ECO:0000313" key="3">
    <source>
        <dbReference type="EMBL" id="PJJ47802.1"/>
    </source>
</evidence>
<proteinExistence type="predicted"/>
<feature type="compositionally biased region" description="Basic residues" evidence="1">
    <location>
        <begin position="145"/>
        <end position="158"/>
    </location>
</feature>
<dbReference type="AlphaFoldDB" id="A0A2M9AQ42"/>
<feature type="region of interest" description="Disordered" evidence="1">
    <location>
        <begin position="20"/>
        <end position="57"/>
    </location>
</feature>
<dbReference type="OrthoDB" id="884879at2"/>
<dbReference type="RefSeq" id="WP_100339162.1">
    <property type="nucleotide sequence ID" value="NZ_PGFA01000006.1"/>
</dbReference>
<accession>A0A2M9AQ42</accession>
<organism evidence="3 4">
    <name type="scientific">Hymenobacter chitinivorans DSM 11115</name>
    <dbReference type="NCBI Taxonomy" id="1121954"/>
    <lineage>
        <taxon>Bacteria</taxon>
        <taxon>Pseudomonadati</taxon>
        <taxon>Bacteroidota</taxon>
        <taxon>Cytophagia</taxon>
        <taxon>Cytophagales</taxon>
        <taxon>Hymenobacteraceae</taxon>
        <taxon>Hymenobacter</taxon>
    </lineage>
</organism>
<keyword evidence="2" id="KW-0732">Signal</keyword>
<reference evidence="3 4" key="1">
    <citation type="submission" date="2017-11" db="EMBL/GenBank/DDBJ databases">
        <title>Genomic Encyclopedia of Archaeal and Bacterial Type Strains, Phase II (KMG-II): From Individual Species to Whole Genera.</title>
        <authorList>
            <person name="Goeker M."/>
        </authorList>
    </citation>
    <scope>NUCLEOTIDE SEQUENCE [LARGE SCALE GENOMIC DNA]</scope>
    <source>
        <strain evidence="3 4">DSM 11115</strain>
    </source>
</reference>